<dbReference type="GO" id="GO:0005814">
    <property type="term" value="C:centriole"/>
    <property type="evidence" value="ECO:0007669"/>
    <property type="project" value="TreeGrafter"/>
</dbReference>
<organism evidence="7 8">
    <name type="scientific">Mizuhopecten yessoensis</name>
    <name type="common">Japanese scallop</name>
    <name type="synonym">Patinopecten yessoensis</name>
    <dbReference type="NCBI Taxonomy" id="6573"/>
    <lineage>
        <taxon>Eukaryota</taxon>
        <taxon>Metazoa</taxon>
        <taxon>Spiralia</taxon>
        <taxon>Lophotrochozoa</taxon>
        <taxon>Mollusca</taxon>
        <taxon>Bivalvia</taxon>
        <taxon>Autobranchia</taxon>
        <taxon>Pteriomorphia</taxon>
        <taxon>Pectinida</taxon>
        <taxon>Pectinoidea</taxon>
        <taxon>Pectinidae</taxon>
        <taxon>Mizuhopecten</taxon>
    </lineage>
</organism>
<feature type="compositionally biased region" description="Basic and acidic residues" evidence="6">
    <location>
        <begin position="471"/>
        <end position="484"/>
    </location>
</feature>
<sequence length="780" mass="91416">MASSSFLGASGGMGLNASLPPLPPSPGQSLAQKLPQLATETELQKMLTDERMRSQMHRTNYEQLKQEHRRLQDEYSKLEDEIKHTIEESKIVQEKYKTMYEQARKDLTCKSEQLEDLRSKVVTPQRLEILKMQVVDDMERTYKEKYHRQETELDEYKSSCTKLKYEVAFVKSEFEHGTLESQRIIDELRLQHEAEVSNLRKERELTLTKMKAEGTLDSERVRVLQRENAQIHLKLKSLSTEMEEIQAQREKQSFDVDHLNRVQAKQIAEFTASIKAIETERESLRKQVEQLQRDLSGTGDTHNKLISRTHEVERENILLKNKADEVSHKSKVDLTNLKMDMLKQRGDLERDRDRLANLIDDLTTKLEISKHTVDQQSRSLAEKEREAARRVQGAREEEFEKFTRLESEKLAMETKLQEIERRKIDEEAQKHAQREKTEERIRAAMDQKDIAERELLVIKTKLTHSQSTSDQLERERRENSELKSKVNKVETELSSYMGNEHEMTDENIRLRNQVELLKEEVKLTKDQLHRIQDNHDLIVAQQKTAFTDDRTQLELRVHELENKLGIAQKKYQKACTVYKKYKKRSQHVVENTRDRLQLMEAKNEELQLEKKALECCVPQDTYNKLKKQWKDLQRRHGEFRRFLLSTGGLQQVAIGDMSFGSVNLAMDATILPNVSFTEQERKHQEDIRLLKQRLDVVDSNQQHQLEDLQEIAHSTFKGSLPGLDDLSERPHPHTDRELDENIRESKTAAVDEDFDDYEDDYDDDDDDSNSVEKADTEKSS</sequence>
<evidence type="ECO:0000256" key="4">
    <source>
        <dbReference type="ARBA" id="ARBA00023212"/>
    </source>
</evidence>
<dbReference type="GO" id="GO:0097539">
    <property type="term" value="C:ciliary transition fiber"/>
    <property type="evidence" value="ECO:0007669"/>
    <property type="project" value="TreeGrafter"/>
</dbReference>
<dbReference type="STRING" id="6573.A0A210QX33"/>
<keyword evidence="4" id="KW-0206">Cytoskeleton</keyword>
<gene>
    <name evidence="7" type="ORF">KP79_PYT11554</name>
</gene>
<dbReference type="GO" id="GO:0005813">
    <property type="term" value="C:centrosome"/>
    <property type="evidence" value="ECO:0007669"/>
    <property type="project" value="UniProtKB-SubCell"/>
</dbReference>
<evidence type="ECO:0000256" key="5">
    <source>
        <dbReference type="SAM" id="Coils"/>
    </source>
</evidence>
<feature type="coiled-coil region" evidence="5">
    <location>
        <begin position="54"/>
        <end position="120"/>
    </location>
</feature>
<feature type="compositionally biased region" description="Acidic residues" evidence="6">
    <location>
        <begin position="750"/>
        <end position="769"/>
    </location>
</feature>
<keyword evidence="8" id="KW-1185">Reference proteome</keyword>
<evidence type="ECO:0000256" key="2">
    <source>
        <dbReference type="ARBA" id="ARBA00022490"/>
    </source>
</evidence>
<keyword evidence="3 5" id="KW-0175">Coiled coil</keyword>
<dbReference type="InterPro" id="IPR052116">
    <property type="entry name" value="Centro_Cilium_Assembly"/>
</dbReference>
<evidence type="ECO:0000256" key="6">
    <source>
        <dbReference type="SAM" id="MobiDB-lite"/>
    </source>
</evidence>
<keyword evidence="2" id="KW-0963">Cytoplasm</keyword>
<evidence type="ECO:0000256" key="1">
    <source>
        <dbReference type="ARBA" id="ARBA00004300"/>
    </source>
</evidence>
<comment type="subcellular location">
    <subcellularLocation>
        <location evidence="1">Cytoplasm</location>
        <location evidence="1">Cytoskeleton</location>
        <location evidence="1">Microtubule organizing center</location>
        <location evidence="1">Centrosome</location>
    </subcellularLocation>
</comment>
<evidence type="ECO:0000313" key="7">
    <source>
        <dbReference type="EMBL" id="OWF53232.1"/>
    </source>
</evidence>
<feature type="region of interest" description="Disordered" evidence="6">
    <location>
        <begin position="462"/>
        <end position="484"/>
    </location>
</feature>
<dbReference type="OrthoDB" id="311279at2759"/>
<dbReference type="PANTHER" id="PTHR23170">
    <property type="entry name" value="NY-REN-58 ANTIGEN"/>
    <property type="match status" value="1"/>
</dbReference>
<evidence type="ECO:0000256" key="3">
    <source>
        <dbReference type="ARBA" id="ARBA00023054"/>
    </source>
</evidence>
<name>A0A210QX33_MIZYE</name>
<dbReference type="GO" id="GO:0060271">
    <property type="term" value="P:cilium assembly"/>
    <property type="evidence" value="ECO:0007669"/>
    <property type="project" value="TreeGrafter"/>
</dbReference>
<dbReference type="AlphaFoldDB" id="A0A210QX33"/>
<reference evidence="7 8" key="1">
    <citation type="journal article" date="2017" name="Nat. Ecol. Evol.">
        <title>Scallop genome provides insights into evolution of bilaterian karyotype and development.</title>
        <authorList>
            <person name="Wang S."/>
            <person name="Zhang J."/>
            <person name="Jiao W."/>
            <person name="Li J."/>
            <person name="Xun X."/>
            <person name="Sun Y."/>
            <person name="Guo X."/>
            <person name="Huan P."/>
            <person name="Dong B."/>
            <person name="Zhang L."/>
            <person name="Hu X."/>
            <person name="Sun X."/>
            <person name="Wang J."/>
            <person name="Zhao C."/>
            <person name="Wang Y."/>
            <person name="Wang D."/>
            <person name="Huang X."/>
            <person name="Wang R."/>
            <person name="Lv J."/>
            <person name="Li Y."/>
            <person name="Zhang Z."/>
            <person name="Liu B."/>
            <person name="Lu W."/>
            <person name="Hui Y."/>
            <person name="Liang J."/>
            <person name="Zhou Z."/>
            <person name="Hou R."/>
            <person name="Li X."/>
            <person name="Liu Y."/>
            <person name="Li H."/>
            <person name="Ning X."/>
            <person name="Lin Y."/>
            <person name="Zhao L."/>
            <person name="Xing Q."/>
            <person name="Dou J."/>
            <person name="Li Y."/>
            <person name="Mao J."/>
            <person name="Guo H."/>
            <person name="Dou H."/>
            <person name="Li T."/>
            <person name="Mu C."/>
            <person name="Jiang W."/>
            <person name="Fu Q."/>
            <person name="Fu X."/>
            <person name="Miao Y."/>
            <person name="Liu J."/>
            <person name="Yu Q."/>
            <person name="Li R."/>
            <person name="Liao H."/>
            <person name="Li X."/>
            <person name="Kong Y."/>
            <person name="Jiang Z."/>
            <person name="Chourrout D."/>
            <person name="Li R."/>
            <person name="Bao Z."/>
        </authorList>
    </citation>
    <scope>NUCLEOTIDE SEQUENCE [LARGE SCALE GENOMIC DNA]</scope>
    <source>
        <strain evidence="7 8">PY_sf001</strain>
    </source>
</reference>
<dbReference type="GO" id="GO:0051660">
    <property type="term" value="P:establishment of centrosome localization"/>
    <property type="evidence" value="ECO:0007669"/>
    <property type="project" value="TreeGrafter"/>
</dbReference>
<feature type="compositionally biased region" description="Basic and acidic residues" evidence="6">
    <location>
        <begin position="770"/>
        <end position="780"/>
    </location>
</feature>
<feature type="coiled-coil region" evidence="5">
    <location>
        <begin position="221"/>
        <end position="301"/>
    </location>
</feature>
<protein>
    <submittedName>
        <fullName evidence="7">Centrosomal protein of 83 kDa</fullName>
    </submittedName>
</protein>
<accession>A0A210QX33</accession>
<dbReference type="GO" id="GO:0005794">
    <property type="term" value="C:Golgi apparatus"/>
    <property type="evidence" value="ECO:0007669"/>
    <property type="project" value="TreeGrafter"/>
</dbReference>
<dbReference type="PANTHER" id="PTHR23170:SF2">
    <property type="entry name" value="CENTROSOMAL PROTEIN OF 83 KDA"/>
    <property type="match status" value="1"/>
</dbReference>
<proteinExistence type="predicted"/>
<feature type="region of interest" description="Disordered" evidence="6">
    <location>
        <begin position="719"/>
        <end position="780"/>
    </location>
</feature>
<comment type="caution">
    <text evidence="7">The sequence shown here is derived from an EMBL/GenBank/DDBJ whole genome shotgun (WGS) entry which is preliminary data.</text>
</comment>
<feature type="region of interest" description="Disordered" evidence="6">
    <location>
        <begin position="1"/>
        <end position="32"/>
    </location>
</feature>
<dbReference type="Proteomes" id="UP000242188">
    <property type="component" value="Unassembled WGS sequence"/>
</dbReference>
<evidence type="ECO:0000313" key="8">
    <source>
        <dbReference type="Proteomes" id="UP000242188"/>
    </source>
</evidence>
<dbReference type="EMBL" id="NEDP02001463">
    <property type="protein sequence ID" value="OWF53232.1"/>
    <property type="molecule type" value="Genomic_DNA"/>
</dbReference>
<feature type="compositionally biased region" description="Basic and acidic residues" evidence="6">
    <location>
        <begin position="726"/>
        <end position="746"/>
    </location>
</feature>